<accession>A0A1Z1M4Z5</accession>
<dbReference type="GO" id="GO:0015979">
    <property type="term" value="P:photosynthesis"/>
    <property type="evidence" value="ECO:0007669"/>
    <property type="project" value="UniProtKB-KW"/>
</dbReference>
<evidence type="ECO:0000256" key="13">
    <source>
        <dbReference type="ARBA" id="ARBA00023136"/>
    </source>
</evidence>
<dbReference type="GeneID" id="33353974"/>
<feature type="binding site" evidence="15">
    <location>
        <position position="35"/>
    </location>
    <ligand>
        <name>(2R,3E)-phycocyanobilin</name>
        <dbReference type="ChEBI" id="CHEBI:85275"/>
        <label>1</label>
    </ligand>
</feature>
<keyword evidence="7" id="KW-0042">Antenna complex</keyword>
<reference evidence="18" key="1">
    <citation type="journal article" date="2017" name="J. Phycol.">
        <title>Analysis of chloroplast genomes and a supermatrix inform reclassification of the Rhodomelaceae (Rhodophyta).</title>
        <authorList>
            <person name="Diaz-Tapia P."/>
            <person name="Maggs C.A."/>
            <person name="West J.A."/>
            <person name="Verbruggen H."/>
        </authorList>
    </citation>
    <scope>NUCLEOTIDE SEQUENCE</scope>
    <source>
        <strain evidence="18">JW3046</strain>
    </source>
</reference>
<comment type="similarity">
    <text evidence="2 17">Belongs to the phycobiliprotein family.</text>
</comment>
<feature type="binding site" evidence="15">
    <location>
        <position position="77"/>
    </location>
    <ligand>
        <name>(2R,3E)-phycocyanobilin</name>
        <dbReference type="ChEBI" id="CHEBI:85275"/>
        <label>2</label>
    </ligand>
</feature>
<dbReference type="RefSeq" id="YP_009392440.1">
    <property type="nucleotide sequence ID" value="NC_035263.1"/>
</dbReference>
<keyword evidence="12 17" id="KW-0793">Thylakoid</keyword>
<evidence type="ECO:0000256" key="5">
    <source>
        <dbReference type="ARBA" id="ARBA00022528"/>
    </source>
</evidence>
<keyword evidence="8 17" id="KW-0934">Plastid</keyword>
<feature type="binding site" evidence="15">
    <location>
        <position position="158"/>
    </location>
    <ligand>
        <name>(2R,3E)-phycocyanobilin</name>
        <dbReference type="ChEBI" id="CHEBI:85275"/>
        <label>1</label>
    </ligand>
</feature>
<evidence type="ECO:0000256" key="10">
    <source>
        <dbReference type="ARBA" id="ARBA00022982"/>
    </source>
</evidence>
<evidence type="ECO:0000256" key="6">
    <source>
        <dbReference type="ARBA" id="ARBA00022531"/>
    </source>
</evidence>
<dbReference type="GO" id="GO:0030089">
    <property type="term" value="C:phycobilisome"/>
    <property type="evidence" value="ECO:0007669"/>
    <property type="project" value="UniProtKB-KW"/>
</dbReference>
<evidence type="ECO:0000256" key="12">
    <source>
        <dbReference type="ARBA" id="ARBA00023078"/>
    </source>
</evidence>
<evidence type="ECO:0000256" key="9">
    <source>
        <dbReference type="ARBA" id="ARBA00022738"/>
    </source>
</evidence>
<evidence type="ECO:0000256" key="8">
    <source>
        <dbReference type="ARBA" id="ARBA00022640"/>
    </source>
</evidence>
<evidence type="ECO:0000256" key="15">
    <source>
        <dbReference type="PIRSR" id="PIRSR000081-1"/>
    </source>
</evidence>
<keyword evidence="9 17" id="KW-0605">Phycobilisome</keyword>
<keyword evidence="13 17" id="KW-0472">Membrane</keyword>
<organism evidence="18">
    <name type="scientific">Caloglossa monosticha</name>
    <dbReference type="NCBI Taxonomy" id="76906"/>
    <lineage>
        <taxon>Eukaryota</taxon>
        <taxon>Rhodophyta</taxon>
        <taxon>Florideophyceae</taxon>
        <taxon>Rhodymeniophycidae</taxon>
        <taxon>Ceramiales</taxon>
        <taxon>Delesseriaceae</taxon>
        <taxon>Caloglossa</taxon>
    </lineage>
</organism>
<feature type="binding site" evidence="15">
    <location>
        <position position="72"/>
    </location>
    <ligand>
        <name>(2R,3E)-phycocyanobilin</name>
        <dbReference type="ChEBI" id="CHEBI:85275"/>
        <label>2</label>
    </ligand>
</feature>
<feature type="binding site" evidence="15">
    <location>
        <position position="39"/>
    </location>
    <ligand>
        <name>(2R,3E)-phycocyanobilin</name>
        <dbReference type="ChEBI" id="CHEBI:85275"/>
        <label>1</label>
    </ligand>
</feature>
<evidence type="ECO:0000256" key="11">
    <source>
        <dbReference type="ARBA" id="ARBA00022991"/>
    </source>
</evidence>
<dbReference type="PIRSF" id="PIRSF000081">
    <property type="entry name" value="Phycocyanin"/>
    <property type="match status" value="1"/>
</dbReference>
<feature type="modified residue" description="N4-methylasparagine" evidence="16">
    <location>
        <position position="72"/>
    </location>
</feature>
<feature type="binding site" description="covalent" evidence="15">
    <location>
        <position position="82"/>
    </location>
    <ligand>
        <name>(2R,3E)-phycocyanobilin</name>
        <dbReference type="ChEBI" id="CHEBI:85275"/>
        <label>2</label>
    </ligand>
</feature>
<evidence type="ECO:0000256" key="14">
    <source>
        <dbReference type="ARBA" id="ARBA00023307"/>
    </source>
</evidence>
<keyword evidence="5 17" id="KW-0150">Chloroplast</keyword>
<evidence type="ECO:0000256" key="7">
    <source>
        <dbReference type="ARBA" id="ARBA00022549"/>
    </source>
</evidence>
<gene>
    <name evidence="18" type="primary">cpeB</name>
</gene>
<name>A0A1Z1M4Z5_9FLOR</name>
<keyword evidence="3 17" id="KW-0813">Transport</keyword>
<evidence type="ECO:0000313" key="18">
    <source>
        <dbReference type="EMBL" id="ARW61002.1"/>
    </source>
</evidence>
<protein>
    <submittedName>
        <fullName evidence="18">Phycoerythrin subunit b</fullName>
    </submittedName>
</protein>
<dbReference type="CDD" id="cd14767">
    <property type="entry name" value="PE_beta-like"/>
    <property type="match status" value="1"/>
</dbReference>
<dbReference type="InterPro" id="IPR009050">
    <property type="entry name" value="Globin-like_sf"/>
</dbReference>
<dbReference type="PANTHER" id="PTHR34011:SF7">
    <property type="entry name" value="C-PHYCOCYANIN BETA SUBUNIT"/>
    <property type="match status" value="1"/>
</dbReference>
<keyword evidence="14 17" id="KW-0089">Bile pigment</keyword>
<dbReference type="GO" id="GO:0009535">
    <property type="term" value="C:chloroplast thylakoid membrane"/>
    <property type="evidence" value="ECO:0007669"/>
    <property type="project" value="UniProtKB-SubCell"/>
</dbReference>
<dbReference type="InterPro" id="IPR038719">
    <property type="entry name" value="Phycobilisome_asu/bsu_sf"/>
</dbReference>
<evidence type="ECO:0000256" key="16">
    <source>
        <dbReference type="PIRSR" id="PIRSR000081-2"/>
    </source>
</evidence>
<dbReference type="Pfam" id="PF00502">
    <property type="entry name" value="Phycobilisome"/>
    <property type="match status" value="1"/>
</dbReference>
<evidence type="ECO:0000256" key="2">
    <source>
        <dbReference type="ARBA" id="ARBA00008182"/>
    </source>
</evidence>
<dbReference type="InterPro" id="IPR012128">
    <property type="entry name" value="Phycobilisome_asu/bsu"/>
</dbReference>
<evidence type="ECO:0000256" key="3">
    <source>
        <dbReference type="ARBA" id="ARBA00022448"/>
    </source>
</evidence>
<feature type="binding site" evidence="15">
    <location>
        <begin position="82"/>
        <end position="88"/>
    </location>
    <ligand>
        <name>(2R,3E)-phycocyanobilin</name>
        <dbReference type="ChEBI" id="CHEBI:85275"/>
        <label>2</label>
    </ligand>
</feature>
<keyword evidence="4" id="KW-0488">Methylation</keyword>
<evidence type="ECO:0000256" key="1">
    <source>
        <dbReference type="ARBA" id="ARBA00004185"/>
    </source>
</evidence>
<geneLocation type="chloroplast" evidence="18"/>
<dbReference type="EMBL" id="MF101416">
    <property type="protein sequence ID" value="ARW61002.1"/>
    <property type="molecule type" value="Genomic_DNA"/>
</dbReference>
<dbReference type="PANTHER" id="PTHR34011">
    <property type="entry name" value="PHYCOBILISOME 32.1 KDA LINKER POLYPEPTIDE, PHYCOCYANIN-ASSOCIATED, ROD 2-RELATED"/>
    <property type="match status" value="1"/>
</dbReference>
<evidence type="ECO:0000256" key="4">
    <source>
        <dbReference type="ARBA" id="ARBA00022481"/>
    </source>
</evidence>
<dbReference type="SUPFAM" id="SSF46458">
    <property type="entry name" value="Globin-like"/>
    <property type="match status" value="1"/>
</dbReference>
<dbReference type="AlphaFoldDB" id="A0A1Z1M4Z5"/>
<dbReference type="Gene3D" id="1.10.490.20">
    <property type="entry name" value="Phycocyanins"/>
    <property type="match status" value="1"/>
</dbReference>
<keyword evidence="11 17" id="KW-0157">Chromophore</keyword>
<keyword evidence="6 17" id="KW-0602">Photosynthesis</keyword>
<comment type="subcellular location">
    <subcellularLocation>
        <location evidence="1 17">Plastid</location>
        <location evidence="1 17">Chloroplast thylakoid membrane</location>
        <topology evidence="1 17">Peripheral membrane protein</topology>
        <orientation evidence="1 17">Stromal side</orientation>
    </subcellularLocation>
</comment>
<proteinExistence type="inferred from homology"/>
<sequence>MLDAFSRVVVNSDSKAAYVSGSDLQALKTFITEGNKRLDSVNYIVSNASCIVSDAVSGMICENSGLIAPGGNCYTNRRMAACLRDGEIVLRYVSYALLAGDASVLEDRCLNGLKETYIALGVPNNSAIRAINIMKASCCAFINNTASQRKVEAPAGDCSALASETASYFDRVTAAIS</sequence>
<keyword evidence="10 17" id="KW-0249">Electron transport</keyword>
<evidence type="ECO:0000256" key="17">
    <source>
        <dbReference type="RuleBase" id="RU004438"/>
    </source>
</evidence>